<dbReference type="EMBL" id="JASSZA010000020">
    <property type="protein sequence ID" value="KAK2086207.1"/>
    <property type="molecule type" value="Genomic_DNA"/>
</dbReference>
<dbReference type="InterPro" id="IPR015878">
    <property type="entry name" value="Ado_hCys_hydrolase_NAD-bd"/>
</dbReference>
<evidence type="ECO:0000256" key="3">
    <source>
        <dbReference type="ARBA" id="ARBA00022563"/>
    </source>
</evidence>
<dbReference type="InterPro" id="IPR036291">
    <property type="entry name" value="NAD(P)-bd_dom_sf"/>
</dbReference>
<dbReference type="Pfam" id="PF00670">
    <property type="entry name" value="AdoHcyase_NAD"/>
    <property type="match status" value="1"/>
</dbReference>
<evidence type="ECO:0000256" key="7">
    <source>
        <dbReference type="ARBA" id="ARBA00047800"/>
    </source>
</evidence>
<keyword evidence="4" id="KW-0520">NAD</keyword>
<dbReference type="InterPro" id="IPR000043">
    <property type="entry name" value="Adenosylhomocysteinase-like"/>
</dbReference>
<dbReference type="Pfam" id="PF05221">
    <property type="entry name" value="AdoHcyase"/>
    <property type="match status" value="1"/>
</dbReference>
<gene>
    <name evidence="9" type="ORF">P7K49_035632</name>
</gene>
<evidence type="ECO:0000259" key="8">
    <source>
        <dbReference type="Pfam" id="PF00670"/>
    </source>
</evidence>
<feature type="domain" description="S-adenosyl-L-homocysteine hydrolase NAD binding" evidence="8">
    <location>
        <begin position="198"/>
        <end position="223"/>
    </location>
</feature>
<reference evidence="9 10" key="1">
    <citation type="submission" date="2023-05" db="EMBL/GenBank/DDBJ databases">
        <title>B98-5 Cell Line De Novo Hybrid Assembly: An Optical Mapping Approach.</title>
        <authorList>
            <person name="Kananen K."/>
            <person name="Auerbach J.A."/>
            <person name="Kautto E."/>
            <person name="Blachly J.S."/>
        </authorList>
    </citation>
    <scope>NUCLEOTIDE SEQUENCE [LARGE SCALE GENOMIC DNA]</scope>
    <source>
        <strain evidence="9">B95-8</strain>
        <tissue evidence="9">Cell line</tissue>
    </source>
</reference>
<keyword evidence="10" id="KW-1185">Reference proteome</keyword>
<dbReference type="SUPFAM" id="SSF51735">
    <property type="entry name" value="NAD(P)-binding Rossmann-fold domains"/>
    <property type="match status" value="1"/>
</dbReference>
<proteinExistence type="inferred from homology"/>
<comment type="catalytic activity">
    <reaction evidence="7">
        <text>S-adenosyl-L-homocysteine + H2O = L-homocysteine + adenosine</text>
        <dbReference type="Rhea" id="RHEA:21708"/>
        <dbReference type="ChEBI" id="CHEBI:15377"/>
        <dbReference type="ChEBI" id="CHEBI:16335"/>
        <dbReference type="ChEBI" id="CHEBI:57856"/>
        <dbReference type="ChEBI" id="CHEBI:58199"/>
        <dbReference type="EC" id="3.13.2.1"/>
    </reaction>
    <physiologicalReaction direction="left-to-right" evidence="7">
        <dbReference type="Rhea" id="RHEA:21709"/>
    </physiologicalReaction>
</comment>
<comment type="cofactor">
    <cofactor evidence="1">
        <name>NAD(+)</name>
        <dbReference type="ChEBI" id="CHEBI:57540"/>
    </cofactor>
</comment>
<evidence type="ECO:0000256" key="2">
    <source>
        <dbReference type="ARBA" id="ARBA00007122"/>
    </source>
</evidence>
<organism evidence="9 10">
    <name type="scientific">Saguinus oedipus</name>
    <name type="common">Cotton-top tamarin</name>
    <name type="synonym">Oedipomidas oedipus</name>
    <dbReference type="NCBI Taxonomy" id="9490"/>
    <lineage>
        <taxon>Eukaryota</taxon>
        <taxon>Metazoa</taxon>
        <taxon>Chordata</taxon>
        <taxon>Craniata</taxon>
        <taxon>Vertebrata</taxon>
        <taxon>Euteleostomi</taxon>
        <taxon>Mammalia</taxon>
        <taxon>Eutheria</taxon>
        <taxon>Euarchontoglires</taxon>
        <taxon>Primates</taxon>
        <taxon>Haplorrhini</taxon>
        <taxon>Platyrrhini</taxon>
        <taxon>Cebidae</taxon>
        <taxon>Callitrichinae</taxon>
        <taxon>Saguinus</taxon>
    </lineage>
</organism>
<evidence type="ECO:0000256" key="5">
    <source>
        <dbReference type="ARBA" id="ARBA00038791"/>
    </source>
</evidence>
<comment type="function">
    <text evidence="6">Catalyzes the hydrolysis of S-adenosyl-L-homocysteine to form adenosine and homocysteine. Binds copper ions.</text>
</comment>
<name>A0ABQ9TN51_SAGOE</name>
<dbReference type="InterPro" id="IPR042172">
    <property type="entry name" value="Adenosylhomocyst_ase-like_sf"/>
</dbReference>
<sequence length="223" mass="24698">MKDSHLSKYCKLWALRKAIQHPTDHRRCPAPSPVRITRAAECSGHGMAMRSLMRMCEWGSASKPLEGARLAGCLHRPWRWPSPLRPSSPWDHAVAAIAKSGIPVYAWKGETDEEYLWCIEQTLYFEDGPLSVIRDDRGDLNNLIHTTYPQLLPGIRGISEETTAGVQDLCKMLASGILKAPAIHVNDSVTKIPHRWHQRAPDVMIASKVAVVAGYGDVGKGCA</sequence>
<dbReference type="SUPFAM" id="SSF52283">
    <property type="entry name" value="Formate/glycerate dehydrogenase catalytic domain-like"/>
    <property type="match status" value="1"/>
</dbReference>
<dbReference type="Gene3D" id="3.40.50.1480">
    <property type="entry name" value="Adenosylhomocysteinase-like"/>
    <property type="match status" value="1"/>
</dbReference>
<dbReference type="PANTHER" id="PTHR23420">
    <property type="entry name" value="ADENOSYLHOMOCYSTEINASE"/>
    <property type="match status" value="1"/>
</dbReference>
<comment type="similarity">
    <text evidence="2">Belongs to the adenosylhomocysteinase family.</text>
</comment>
<evidence type="ECO:0000256" key="1">
    <source>
        <dbReference type="ARBA" id="ARBA00001911"/>
    </source>
</evidence>
<protein>
    <recommendedName>
        <fullName evidence="8">S-adenosyl-L-homocysteine hydrolase NAD binding domain-containing protein</fullName>
    </recommendedName>
</protein>
<comment type="caution">
    <text evidence="9">The sequence shown here is derived from an EMBL/GenBank/DDBJ whole genome shotgun (WGS) entry which is preliminary data.</text>
</comment>
<dbReference type="PANTHER" id="PTHR23420:SF0">
    <property type="entry name" value="ADENOSYLHOMOCYSTEINASE"/>
    <property type="match status" value="1"/>
</dbReference>
<evidence type="ECO:0000256" key="6">
    <source>
        <dbReference type="ARBA" id="ARBA00045926"/>
    </source>
</evidence>
<evidence type="ECO:0000313" key="10">
    <source>
        <dbReference type="Proteomes" id="UP001266305"/>
    </source>
</evidence>
<dbReference type="SMART" id="SM00996">
    <property type="entry name" value="AdoHcyase"/>
    <property type="match status" value="1"/>
</dbReference>
<dbReference type="Proteomes" id="UP001266305">
    <property type="component" value="Unassembled WGS sequence"/>
</dbReference>
<evidence type="ECO:0000313" key="9">
    <source>
        <dbReference type="EMBL" id="KAK2086207.1"/>
    </source>
</evidence>
<keyword evidence="3" id="KW-0554">One-carbon metabolism</keyword>
<evidence type="ECO:0000256" key="4">
    <source>
        <dbReference type="ARBA" id="ARBA00023027"/>
    </source>
</evidence>
<accession>A0ABQ9TN51</accession>
<comment type="subunit">
    <text evidence="5">Homotetramer. Interaction with AHCYL1.</text>
</comment>
<dbReference type="Gene3D" id="3.40.50.720">
    <property type="entry name" value="NAD(P)-binding Rossmann-like Domain"/>
    <property type="match status" value="1"/>
</dbReference>